<dbReference type="GO" id="GO:0016042">
    <property type="term" value="P:lipid catabolic process"/>
    <property type="evidence" value="ECO:0007669"/>
    <property type="project" value="UniProtKB-KW"/>
</dbReference>
<keyword evidence="9" id="KW-0442">Lipid degradation</keyword>
<dbReference type="EC" id="3.1.1.116" evidence="14"/>
<feature type="region of interest" description="Disordered" evidence="15">
    <location>
        <begin position="57"/>
        <end position="109"/>
    </location>
</feature>
<keyword evidence="3" id="KW-1003">Cell membrane</keyword>
<evidence type="ECO:0000256" key="10">
    <source>
        <dbReference type="ARBA" id="ARBA00022989"/>
    </source>
</evidence>
<protein>
    <recommendedName>
        <fullName evidence="14">sn-1-specific diacylglycerol lipase</fullName>
        <ecNumber evidence="14">3.1.1.116</ecNumber>
    </recommendedName>
</protein>
<evidence type="ECO:0000256" key="4">
    <source>
        <dbReference type="ARBA" id="ARBA00022553"/>
    </source>
</evidence>
<dbReference type="GO" id="GO:0005886">
    <property type="term" value="C:plasma membrane"/>
    <property type="evidence" value="ECO:0007669"/>
    <property type="project" value="UniProtKB-SubCell"/>
</dbReference>
<dbReference type="EMBL" id="KK103940">
    <property type="protein sequence ID" value="KIY94696.1"/>
    <property type="molecule type" value="Genomic_DNA"/>
</dbReference>
<keyword evidence="12" id="KW-0472">Membrane</keyword>
<evidence type="ECO:0000256" key="7">
    <source>
        <dbReference type="ARBA" id="ARBA00022801"/>
    </source>
</evidence>
<dbReference type="InterPro" id="IPR002921">
    <property type="entry name" value="Fungal_lipase-type"/>
</dbReference>
<keyword evidence="8" id="KW-0106">Calcium</keyword>
<dbReference type="InterPro" id="IPR052214">
    <property type="entry name" value="DAG_Lipase-Related"/>
</dbReference>
<evidence type="ECO:0000256" key="5">
    <source>
        <dbReference type="ARBA" id="ARBA00022692"/>
    </source>
</evidence>
<comment type="catalytic activity">
    <reaction evidence="13">
        <text>a 1,2-diacyl-sn-glycerol + H2O = a 2-acylglycerol + a fatty acid + H(+)</text>
        <dbReference type="Rhea" id="RHEA:33275"/>
        <dbReference type="ChEBI" id="CHEBI:15377"/>
        <dbReference type="ChEBI" id="CHEBI:15378"/>
        <dbReference type="ChEBI" id="CHEBI:17389"/>
        <dbReference type="ChEBI" id="CHEBI:17815"/>
        <dbReference type="ChEBI" id="CHEBI:28868"/>
        <dbReference type="EC" id="3.1.1.116"/>
    </reaction>
    <physiologicalReaction direction="left-to-right" evidence="13">
        <dbReference type="Rhea" id="RHEA:33276"/>
    </physiologicalReaction>
</comment>
<evidence type="ECO:0000259" key="16">
    <source>
        <dbReference type="Pfam" id="PF01764"/>
    </source>
</evidence>
<accession>A0A0D2LZ91</accession>
<evidence type="ECO:0000313" key="18">
    <source>
        <dbReference type="Proteomes" id="UP000054498"/>
    </source>
</evidence>
<feature type="compositionally biased region" description="Gly residues" evidence="15">
    <location>
        <begin position="281"/>
        <end position="292"/>
    </location>
</feature>
<dbReference type="SUPFAM" id="SSF53474">
    <property type="entry name" value="alpha/beta-Hydrolases"/>
    <property type="match status" value="1"/>
</dbReference>
<feature type="compositionally biased region" description="Low complexity" evidence="15">
    <location>
        <begin position="99"/>
        <end position="109"/>
    </location>
</feature>
<sequence length="545" mass="56030">MFIPGSLPAWTDAKGVAVAWPEAPPSDDGDRGWRVARSAATDADGWMYGTSFERLQYDRPGGRASKRASDSIRSRLWRKGPPGPAGQRRRSSEADSQPHRSSAKAAAVRAGAAAGHAVSNAAHAVSNAASAVSSAVKQGAASKATVSAVWVQLSELIKSAAERHDASNLLTLDFRRAQAHAGMRARGHAGMREGGWFFVMGEHSDCMKRQQLAQLRRLVWFAKDGLLGALGEAAAARRSERRQRLQEEDRPRLVLQGAPQARGEAGAGSGTARVEGQQQGHSGGGDAAGAGRGACVSGPPPAFLVLPLGGPAAADGGGGGGGGSCGAPGGGGAEAEAEAALQLHMCSAELLDELVLGATFARAAYGYVVAAGHLSSMTGALKLLATLPLFDPISGTSVQANNQALLSMTGLAPEDVLKAEWSASDFQPCHYVAIDRRSRRIVVGVRGSLEVSDLYTDMTAAPVAWEFNGVRGFVHEGLLSAATYVHASTAGALEEAAQRCPGWPVLLTGHSLGGGVAALVTLLLLQPGGAPPGITEASAEGESED</sequence>
<dbReference type="AlphaFoldDB" id="A0A0D2LZ91"/>
<keyword evidence="5" id="KW-0812">Transmembrane</keyword>
<evidence type="ECO:0000256" key="6">
    <source>
        <dbReference type="ARBA" id="ARBA00022723"/>
    </source>
</evidence>
<dbReference type="OrthoDB" id="438440at2759"/>
<dbReference type="GO" id="GO:0046872">
    <property type="term" value="F:metal ion binding"/>
    <property type="evidence" value="ECO:0007669"/>
    <property type="project" value="UniProtKB-KW"/>
</dbReference>
<dbReference type="CDD" id="cd00519">
    <property type="entry name" value="Lipase_3"/>
    <property type="match status" value="1"/>
</dbReference>
<gene>
    <name evidence="17" type="ORF">MNEG_13265</name>
</gene>
<keyword evidence="6" id="KW-0479">Metal-binding</keyword>
<evidence type="ECO:0000256" key="2">
    <source>
        <dbReference type="ARBA" id="ARBA00004651"/>
    </source>
</evidence>
<organism evidence="17 18">
    <name type="scientific">Monoraphidium neglectum</name>
    <dbReference type="NCBI Taxonomy" id="145388"/>
    <lineage>
        <taxon>Eukaryota</taxon>
        <taxon>Viridiplantae</taxon>
        <taxon>Chlorophyta</taxon>
        <taxon>core chlorophytes</taxon>
        <taxon>Chlorophyceae</taxon>
        <taxon>CS clade</taxon>
        <taxon>Sphaeropleales</taxon>
        <taxon>Selenastraceae</taxon>
        <taxon>Monoraphidium</taxon>
    </lineage>
</organism>
<evidence type="ECO:0000256" key="15">
    <source>
        <dbReference type="SAM" id="MobiDB-lite"/>
    </source>
</evidence>
<dbReference type="GeneID" id="25730710"/>
<evidence type="ECO:0000256" key="1">
    <source>
        <dbReference type="ARBA" id="ARBA00001913"/>
    </source>
</evidence>
<feature type="compositionally biased region" description="Basic and acidic residues" evidence="15">
    <location>
        <begin position="241"/>
        <end position="252"/>
    </location>
</feature>
<dbReference type="InterPro" id="IPR029058">
    <property type="entry name" value="AB_hydrolase_fold"/>
</dbReference>
<name>A0A0D2LZ91_9CHLO</name>
<feature type="compositionally biased region" description="Basic and acidic residues" evidence="15">
    <location>
        <begin position="57"/>
        <end position="73"/>
    </location>
</feature>
<feature type="domain" description="Fungal lipase-type" evidence="16">
    <location>
        <begin position="442"/>
        <end position="526"/>
    </location>
</feature>
<dbReference type="Pfam" id="PF01764">
    <property type="entry name" value="Lipase_3"/>
    <property type="match status" value="1"/>
</dbReference>
<dbReference type="PANTHER" id="PTHR45792:SF8">
    <property type="entry name" value="DIACYLGLYCEROL LIPASE-ALPHA"/>
    <property type="match status" value="1"/>
</dbReference>
<feature type="region of interest" description="Disordered" evidence="15">
    <location>
        <begin position="241"/>
        <end position="292"/>
    </location>
</feature>
<reference evidence="17 18" key="1">
    <citation type="journal article" date="2013" name="BMC Genomics">
        <title>Reconstruction of the lipid metabolism for the microalga Monoraphidium neglectum from its genome sequence reveals characteristics suitable for biofuel production.</title>
        <authorList>
            <person name="Bogen C."/>
            <person name="Al-Dilaimi A."/>
            <person name="Albersmeier A."/>
            <person name="Wichmann J."/>
            <person name="Grundmann M."/>
            <person name="Rupp O."/>
            <person name="Lauersen K.J."/>
            <person name="Blifernez-Klassen O."/>
            <person name="Kalinowski J."/>
            <person name="Goesmann A."/>
            <person name="Mussgnug J.H."/>
            <person name="Kruse O."/>
        </authorList>
    </citation>
    <scope>NUCLEOTIDE SEQUENCE [LARGE SCALE GENOMIC DNA]</scope>
    <source>
        <strain evidence="17 18">SAG 48.87</strain>
    </source>
</reference>
<dbReference type="GO" id="GO:0016298">
    <property type="term" value="F:lipase activity"/>
    <property type="evidence" value="ECO:0007669"/>
    <property type="project" value="TreeGrafter"/>
</dbReference>
<evidence type="ECO:0000313" key="17">
    <source>
        <dbReference type="EMBL" id="KIY94696.1"/>
    </source>
</evidence>
<keyword evidence="10" id="KW-1133">Transmembrane helix</keyword>
<dbReference type="PANTHER" id="PTHR45792">
    <property type="entry name" value="DIACYLGLYCEROL LIPASE HOMOLOG-RELATED"/>
    <property type="match status" value="1"/>
</dbReference>
<dbReference type="Proteomes" id="UP000054498">
    <property type="component" value="Unassembled WGS sequence"/>
</dbReference>
<keyword evidence="11" id="KW-0443">Lipid metabolism</keyword>
<evidence type="ECO:0000256" key="11">
    <source>
        <dbReference type="ARBA" id="ARBA00023098"/>
    </source>
</evidence>
<keyword evidence="18" id="KW-1185">Reference proteome</keyword>
<evidence type="ECO:0000256" key="8">
    <source>
        <dbReference type="ARBA" id="ARBA00022837"/>
    </source>
</evidence>
<keyword evidence="4" id="KW-0597">Phosphoprotein</keyword>
<dbReference type="Gene3D" id="3.40.50.1820">
    <property type="entry name" value="alpha/beta hydrolase"/>
    <property type="match status" value="1"/>
</dbReference>
<comment type="subcellular location">
    <subcellularLocation>
        <location evidence="2">Cell membrane</location>
        <topology evidence="2">Multi-pass membrane protein</topology>
    </subcellularLocation>
</comment>
<proteinExistence type="predicted"/>
<dbReference type="RefSeq" id="XP_013893716.1">
    <property type="nucleotide sequence ID" value="XM_014038262.1"/>
</dbReference>
<dbReference type="KEGG" id="mng:MNEG_13265"/>
<evidence type="ECO:0000256" key="9">
    <source>
        <dbReference type="ARBA" id="ARBA00022963"/>
    </source>
</evidence>
<evidence type="ECO:0000256" key="12">
    <source>
        <dbReference type="ARBA" id="ARBA00023136"/>
    </source>
</evidence>
<evidence type="ECO:0000256" key="3">
    <source>
        <dbReference type="ARBA" id="ARBA00022475"/>
    </source>
</evidence>
<evidence type="ECO:0000256" key="14">
    <source>
        <dbReference type="ARBA" id="ARBA00026104"/>
    </source>
</evidence>
<keyword evidence="7" id="KW-0378">Hydrolase</keyword>
<comment type="cofactor">
    <cofactor evidence="1">
        <name>Ca(2+)</name>
        <dbReference type="ChEBI" id="CHEBI:29108"/>
    </cofactor>
</comment>
<evidence type="ECO:0000256" key="13">
    <source>
        <dbReference type="ARBA" id="ARBA00024531"/>
    </source>
</evidence>